<sequence>MANRGNPLPPDKLRLILLGVVTAWTVELIPWVEVSSSILDKPPCIAIVFEAVVLSSRCKRSDQIYSLTQLRQNPIRKMSLRNSQLKFNADRGTHSSDDYGGYISGSVLVTRKHHKNHRPHYVTFSDDNSNIPDVQETSKYRRPHFYTDDINDEAEEFIRLKHNQMSIDL</sequence>
<gene>
    <name evidence="1" type="ORF">CITCOLO1_LOCUS8408</name>
</gene>
<evidence type="ECO:0000313" key="2">
    <source>
        <dbReference type="Proteomes" id="UP001642487"/>
    </source>
</evidence>
<dbReference type="Proteomes" id="UP001642487">
    <property type="component" value="Chromosome 3"/>
</dbReference>
<keyword evidence="2" id="KW-1185">Reference proteome</keyword>
<name>A0ABP0Y810_9ROSI</name>
<evidence type="ECO:0000313" key="1">
    <source>
        <dbReference type="EMBL" id="CAK9316544.1"/>
    </source>
</evidence>
<protein>
    <submittedName>
        <fullName evidence="1">Uncharacterized protein</fullName>
    </submittedName>
</protein>
<proteinExistence type="predicted"/>
<accession>A0ABP0Y810</accession>
<reference evidence="1 2" key="1">
    <citation type="submission" date="2024-03" db="EMBL/GenBank/DDBJ databases">
        <authorList>
            <person name="Gkanogiannis A."/>
            <person name="Becerra Lopez-Lavalle L."/>
        </authorList>
    </citation>
    <scope>NUCLEOTIDE SEQUENCE [LARGE SCALE GENOMIC DNA]</scope>
</reference>
<dbReference type="EMBL" id="OZ021737">
    <property type="protein sequence ID" value="CAK9316544.1"/>
    <property type="molecule type" value="Genomic_DNA"/>
</dbReference>
<organism evidence="1 2">
    <name type="scientific">Citrullus colocynthis</name>
    <name type="common">colocynth</name>
    <dbReference type="NCBI Taxonomy" id="252529"/>
    <lineage>
        <taxon>Eukaryota</taxon>
        <taxon>Viridiplantae</taxon>
        <taxon>Streptophyta</taxon>
        <taxon>Embryophyta</taxon>
        <taxon>Tracheophyta</taxon>
        <taxon>Spermatophyta</taxon>
        <taxon>Magnoliopsida</taxon>
        <taxon>eudicotyledons</taxon>
        <taxon>Gunneridae</taxon>
        <taxon>Pentapetalae</taxon>
        <taxon>rosids</taxon>
        <taxon>fabids</taxon>
        <taxon>Cucurbitales</taxon>
        <taxon>Cucurbitaceae</taxon>
        <taxon>Benincaseae</taxon>
        <taxon>Citrullus</taxon>
    </lineage>
</organism>